<feature type="non-terminal residue" evidence="4">
    <location>
        <position position="1"/>
    </location>
</feature>
<dbReference type="GO" id="GO:0000455">
    <property type="term" value="P:enzyme-directed rRNA pseudouridine synthesis"/>
    <property type="evidence" value="ECO:0007669"/>
    <property type="project" value="TreeGrafter"/>
</dbReference>
<dbReference type="STRING" id="556484.B7G0C6"/>
<gene>
    <name evidence="4" type="ORF">PHATRDRAFT_12586</name>
</gene>
<protein>
    <recommendedName>
        <fullName evidence="3">Pseudouridine synthase RsuA/RluA-like domain-containing protein</fullName>
    </recommendedName>
</protein>
<dbReference type="InParanoid" id="B7G0C6"/>
<dbReference type="PaxDb" id="2850-Phatr12586"/>
<evidence type="ECO:0000313" key="5">
    <source>
        <dbReference type="Proteomes" id="UP000000759"/>
    </source>
</evidence>
<dbReference type="Pfam" id="PF00849">
    <property type="entry name" value="PseudoU_synth_2"/>
    <property type="match status" value="1"/>
</dbReference>
<dbReference type="KEGG" id="pti:PHATRDRAFT_12586"/>
<name>B7G0C6_PHATC</name>
<dbReference type="HOGENOM" id="CLU_613206_0_0_1"/>
<evidence type="ECO:0000259" key="3">
    <source>
        <dbReference type="Pfam" id="PF00849"/>
    </source>
</evidence>
<dbReference type="Gene3D" id="3.30.2350.10">
    <property type="entry name" value="Pseudouridine synthase"/>
    <property type="match status" value="1"/>
</dbReference>
<comment type="similarity">
    <text evidence="1">Belongs to the pseudouridine synthase RluA family.</text>
</comment>
<dbReference type="GO" id="GO:0003723">
    <property type="term" value="F:RNA binding"/>
    <property type="evidence" value="ECO:0007669"/>
    <property type="project" value="InterPro"/>
</dbReference>
<dbReference type="PANTHER" id="PTHR21600">
    <property type="entry name" value="MITOCHONDRIAL RNA PSEUDOURIDINE SYNTHASE"/>
    <property type="match status" value="1"/>
</dbReference>
<keyword evidence="5" id="KW-1185">Reference proteome</keyword>
<dbReference type="InterPro" id="IPR006145">
    <property type="entry name" value="PsdUridine_synth_RsuA/RluA"/>
</dbReference>
<dbReference type="InterPro" id="IPR020103">
    <property type="entry name" value="PsdUridine_synth_cat_dom_sf"/>
</dbReference>
<feature type="region of interest" description="Disordered" evidence="2">
    <location>
        <begin position="168"/>
        <end position="188"/>
    </location>
</feature>
<evidence type="ECO:0000256" key="2">
    <source>
        <dbReference type="SAM" id="MobiDB-lite"/>
    </source>
</evidence>
<dbReference type="GO" id="GO:0009982">
    <property type="term" value="F:pseudouridine synthase activity"/>
    <property type="evidence" value="ECO:0007669"/>
    <property type="project" value="InterPro"/>
</dbReference>
<dbReference type="OrthoDB" id="424794at2759"/>
<dbReference type="Proteomes" id="UP000000759">
    <property type="component" value="Chromosome 9"/>
</dbReference>
<reference evidence="4 5" key="1">
    <citation type="journal article" date="2008" name="Nature">
        <title>The Phaeodactylum genome reveals the evolutionary history of diatom genomes.</title>
        <authorList>
            <person name="Bowler C."/>
            <person name="Allen A.E."/>
            <person name="Badger J.H."/>
            <person name="Grimwood J."/>
            <person name="Jabbari K."/>
            <person name="Kuo A."/>
            <person name="Maheswari U."/>
            <person name="Martens C."/>
            <person name="Maumus F."/>
            <person name="Otillar R.P."/>
            <person name="Rayko E."/>
            <person name="Salamov A."/>
            <person name="Vandepoele K."/>
            <person name="Beszteri B."/>
            <person name="Gruber A."/>
            <person name="Heijde M."/>
            <person name="Katinka M."/>
            <person name="Mock T."/>
            <person name="Valentin K."/>
            <person name="Verret F."/>
            <person name="Berges J.A."/>
            <person name="Brownlee C."/>
            <person name="Cadoret J.P."/>
            <person name="Chiovitti A."/>
            <person name="Choi C.J."/>
            <person name="Coesel S."/>
            <person name="De Martino A."/>
            <person name="Detter J.C."/>
            <person name="Durkin C."/>
            <person name="Falciatore A."/>
            <person name="Fournet J."/>
            <person name="Haruta M."/>
            <person name="Huysman M.J."/>
            <person name="Jenkins B.D."/>
            <person name="Jiroutova K."/>
            <person name="Jorgensen R.E."/>
            <person name="Joubert Y."/>
            <person name="Kaplan A."/>
            <person name="Kroger N."/>
            <person name="Kroth P.G."/>
            <person name="La Roche J."/>
            <person name="Lindquist E."/>
            <person name="Lommer M."/>
            <person name="Martin-Jezequel V."/>
            <person name="Lopez P.J."/>
            <person name="Lucas S."/>
            <person name="Mangogna M."/>
            <person name="McGinnis K."/>
            <person name="Medlin L.K."/>
            <person name="Montsant A."/>
            <person name="Oudot-Le Secq M.P."/>
            <person name="Napoli C."/>
            <person name="Obornik M."/>
            <person name="Parker M.S."/>
            <person name="Petit J.L."/>
            <person name="Porcel B.M."/>
            <person name="Poulsen N."/>
            <person name="Robison M."/>
            <person name="Rychlewski L."/>
            <person name="Rynearson T.A."/>
            <person name="Schmutz J."/>
            <person name="Shapiro H."/>
            <person name="Siaut M."/>
            <person name="Stanley M."/>
            <person name="Sussman M.R."/>
            <person name="Taylor A.R."/>
            <person name="Vardi A."/>
            <person name="von Dassow P."/>
            <person name="Vyverman W."/>
            <person name="Willis A."/>
            <person name="Wyrwicz L.S."/>
            <person name="Rokhsar D.S."/>
            <person name="Weissenbach J."/>
            <person name="Armbrust E.V."/>
            <person name="Green B.R."/>
            <person name="Van de Peer Y."/>
            <person name="Grigoriev I.V."/>
        </authorList>
    </citation>
    <scope>NUCLEOTIDE SEQUENCE [LARGE SCALE GENOMIC DNA]</scope>
    <source>
        <strain evidence="4 5">CCAP 1055/1</strain>
    </source>
</reference>
<sequence length="216" mass="24126">VIYSDLYLAIIDKPQGMAVQGGENQTLGRSDLLLPLALKPGTKVPWPTQNSILDSALTKPRVCHRLDAGTGGILVLAKTRVAEVKLKQCFADRACRKRYRALLYGKLPKQEGTIEASLSGKPAETHYSVLRYVRSLDFGWLTLIDLRPVTGRKHQLRRHMQGMGHAIYGDQRYGPKLEPRPNEGSEDPHSRLCLWAMEIALPHPSTGEYKTFTLPS</sequence>
<organism evidence="4 5">
    <name type="scientific">Phaeodactylum tricornutum (strain CCAP 1055/1)</name>
    <dbReference type="NCBI Taxonomy" id="556484"/>
    <lineage>
        <taxon>Eukaryota</taxon>
        <taxon>Sar</taxon>
        <taxon>Stramenopiles</taxon>
        <taxon>Ochrophyta</taxon>
        <taxon>Bacillariophyta</taxon>
        <taxon>Bacillariophyceae</taxon>
        <taxon>Bacillariophycidae</taxon>
        <taxon>Naviculales</taxon>
        <taxon>Phaeodactylaceae</taxon>
        <taxon>Phaeodactylum</taxon>
    </lineage>
</organism>
<reference evidence="5" key="2">
    <citation type="submission" date="2008-08" db="EMBL/GenBank/DDBJ databases">
        <authorList>
            <consortium name="Diatom Consortium"/>
            <person name="Grigoriev I."/>
            <person name="Grimwood J."/>
            <person name="Kuo A."/>
            <person name="Otillar R.P."/>
            <person name="Salamov A."/>
            <person name="Detter J.C."/>
            <person name="Lindquist E."/>
            <person name="Shapiro H."/>
            <person name="Lucas S."/>
            <person name="Glavina del Rio T."/>
            <person name="Pitluck S."/>
            <person name="Rokhsar D."/>
            <person name="Bowler C."/>
        </authorList>
    </citation>
    <scope>GENOME REANNOTATION</scope>
    <source>
        <strain evidence="5">CCAP 1055/1</strain>
    </source>
</reference>
<dbReference type="AlphaFoldDB" id="B7G0C6"/>
<proteinExistence type="inferred from homology"/>
<evidence type="ECO:0000313" key="4">
    <source>
        <dbReference type="EMBL" id="EEC47857.1"/>
    </source>
</evidence>
<feature type="compositionally biased region" description="Basic and acidic residues" evidence="2">
    <location>
        <begin position="173"/>
        <end position="188"/>
    </location>
</feature>
<dbReference type="EMBL" id="CM000612">
    <property type="protein sequence ID" value="EEC47857.1"/>
    <property type="molecule type" value="Genomic_DNA"/>
</dbReference>
<feature type="domain" description="Pseudouridine synthase RsuA/RluA-like" evidence="3">
    <location>
        <begin position="8"/>
        <end position="161"/>
    </location>
</feature>
<dbReference type="SUPFAM" id="SSF55120">
    <property type="entry name" value="Pseudouridine synthase"/>
    <property type="match status" value="1"/>
</dbReference>
<dbReference type="GeneID" id="7201165"/>
<accession>B7G0C6</accession>
<dbReference type="InterPro" id="IPR050188">
    <property type="entry name" value="RluA_PseudoU_synthase"/>
</dbReference>
<feature type="non-terminal residue" evidence="4">
    <location>
        <position position="216"/>
    </location>
</feature>
<evidence type="ECO:0000256" key="1">
    <source>
        <dbReference type="ARBA" id="ARBA00010876"/>
    </source>
</evidence>
<dbReference type="eggNOG" id="KOG1919">
    <property type="taxonomic scope" value="Eukaryota"/>
</dbReference>
<dbReference type="RefSeq" id="XP_002180449.1">
    <property type="nucleotide sequence ID" value="XM_002180413.1"/>
</dbReference>
<dbReference type="CDD" id="cd02869">
    <property type="entry name" value="PseudoU_synth_RluA_like"/>
    <property type="match status" value="1"/>
</dbReference>
<dbReference type="PANTHER" id="PTHR21600:SF87">
    <property type="entry name" value="RNA PSEUDOURIDYLATE SYNTHASE DOMAIN-CONTAINING PROTEIN 1"/>
    <property type="match status" value="1"/>
</dbReference>